<dbReference type="STRING" id="31234.E3LWB3"/>
<dbReference type="Gene3D" id="3.90.190.10">
    <property type="entry name" value="Protein tyrosine phosphatase superfamily"/>
    <property type="match status" value="1"/>
</dbReference>
<dbReference type="SMART" id="SM00453">
    <property type="entry name" value="WSN"/>
    <property type="match status" value="1"/>
</dbReference>
<dbReference type="GO" id="GO:0004725">
    <property type="term" value="F:protein tyrosine phosphatase activity"/>
    <property type="evidence" value="ECO:0007669"/>
    <property type="project" value="InterPro"/>
</dbReference>
<evidence type="ECO:0000259" key="4">
    <source>
        <dbReference type="PROSITE" id="PS50056"/>
    </source>
</evidence>
<dbReference type="PANTHER" id="PTHR32525:SF3">
    <property type="entry name" value="DOMAIN OF UNKNOWN FUNCTION WSN DOMAIN-CONTAINING PROTEIN-RELATED"/>
    <property type="match status" value="1"/>
</dbReference>
<keyword evidence="1" id="KW-0175">Coiled coil</keyword>
<dbReference type="PRINTS" id="PR00700">
    <property type="entry name" value="PRTYPHPHTASE"/>
</dbReference>
<dbReference type="InterPro" id="IPR029021">
    <property type="entry name" value="Prot-tyrosine_phosphatase-like"/>
</dbReference>
<dbReference type="PROSITE" id="PS50056">
    <property type="entry name" value="TYR_PHOSPHATASE_2"/>
    <property type="match status" value="1"/>
</dbReference>
<accession>E3LWB3</accession>
<dbReference type="FunCoup" id="E3LWB3">
    <property type="interactions" value="1095"/>
</dbReference>
<gene>
    <name evidence="5" type="ORF">CRE_02863</name>
</gene>
<dbReference type="InterPro" id="IPR000242">
    <property type="entry name" value="PTP_cat"/>
</dbReference>
<feature type="region of interest" description="Disordered" evidence="2">
    <location>
        <begin position="1"/>
        <end position="22"/>
    </location>
</feature>
<dbReference type="SUPFAM" id="SSF52799">
    <property type="entry name" value="(Phosphotyrosine protein) phosphatases II"/>
    <property type="match status" value="1"/>
</dbReference>
<dbReference type="eggNOG" id="ENOG502QQEE">
    <property type="taxonomic scope" value="Eukaryota"/>
</dbReference>
<organism evidence="6">
    <name type="scientific">Caenorhabditis remanei</name>
    <name type="common">Caenorhabditis vulgaris</name>
    <dbReference type="NCBI Taxonomy" id="31234"/>
    <lineage>
        <taxon>Eukaryota</taxon>
        <taxon>Metazoa</taxon>
        <taxon>Ecdysozoa</taxon>
        <taxon>Nematoda</taxon>
        <taxon>Chromadorea</taxon>
        <taxon>Rhabditida</taxon>
        <taxon>Rhabditina</taxon>
        <taxon>Rhabditomorpha</taxon>
        <taxon>Rhabditoidea</taxon>
        <taxon>Rhabditidae</taxon>
        <taxon>Peloderinae</taxon>
        <taxon>Caenorhabditis</taxon>
    </lineage>
</organism>
<feature type="compositionally biased region" description="Basic and acidic residues" evidence="2">
    <location>
        <begin position="994"/>
        <end position="1004"/>
    </location>
</feature>
<dbReference type="InParanoid" id="E3LWB3"/>
<feature type="coiled-coil region" evidence="1">
    <location>
        <begin position="1358"/>
        <end position="1385"/>
    </location>
</feature>
<feature type="compositionally biased region" description="Basic and acidic residues" evidence="2">
    <location>
        <begin position="1427"/>
        <end position="1437"/>
    </location>
</feature>
<dbReference type="PANTHER" id="PTHR32525">
    <property type="entry name" value="PROTEIN-TYROSINE-PHOSPHATASE"/>
    <property type="match status" value="1"/>
</dbReference>
<keyword evidence="6" id="KW-1185">Reference proteome</keyword>
<dbReference type="EMBL" id="DS268417">
    <property type="protein sequence ID" value="EFO83478.1"/>
    <property type="molecule type" value="Genomic_DNA"/>
</dbReference>
<feature type="domain" description="Tyrosine-protein phosphatase" evidence="3">
    <location>
        <begin position="1073"/>
        <end position="1318"/>
    </location>
</feature>
<dbReference type="OMA" id="TANSWIN"/>
<dbReference type="SMART" id="SM00194">
    <property type="entry name" value="PTPc"/>
    <property type="match status" value="1"/>
</dbReference>
<dbReference type="HOGENOM" id="CLU_003777_0_0_1"/>
<dbReference type="SMART" id="SM00404">
    <property type="entry name" value="PTPc_motif"/>
    <property type="match status" value="1"/>
</dbReference>
<feature type="region of interest" description="Disordered" evidence="2">
    <location>
        <begin position="1395"/>
        <end position="1508"/>
    </location>
</feature>
<proteinExistence type="predicted"/>
<dbReference type="Proteomes" id="UP000008281">
    <property type="component" value="Unassembled WGS sequence"/>
</dbReference>
<feature type="compositionally biased region" description="Low complexity" evidence="2">
    <location>
        <begin position="1497"/>
        <end position="1508"/>
    </location>
</feature>
<dbReference type="InterPro" id="IPR003595">
    <property type="entry name" value="Tyr_Pase_cat"/>
</dbReference>
<feature type="compositionally biased region" description="Basic and acidic residues" evidence="2">
    <location>
        <begin position="906"/>
        <end position="946"/>
    </location>
</feature>
<feature type="compositionally biased region" description="Polar residues" evidence="2">
    <location>
        <begin position="961"/>
        <end position="976"/>
    </location>
</feature>
<feature type="domain" description="Tyrosine specific protein phosphatases" evidence="4">
    <location>
        <begin position="1239"/>
        <end position="1309"/>
    </location>
</feature>
<protein>
    <recommendedName>
        <fullName evidence="7">Tyrosine-protein phosphatase domain-containing protein</fullName>
    </recommendedName>
</protein>
<name>E3LWB3_CAERE</name>
<evidence type="ECO:0008006" key="7">
    <source>
        <dbReference type="Google" id="ProtNLM"/>
    </source>
</evidence>
<dbReference type="PROSITE" id="PS50055">
    <property type="entry name" value="TYR_PHOSPHATASE_PTP"/>
    <property type="match status" value="1"/>
</dbReference>
<dbReference type="OrthoDB" id="5840721at2759"/>
<evidence type="ECO:0000313" key="5">
    <source>
        <dbReference type="EMBL" id="EFO83478.1"/>
    </source>
</evidence>
<feature type="compositionally biased region" description="Basic residues" evidence="2">
    <location>
        <begin position="1"/>
        <end position="16"/>
    </location>
</feature>
<evidence type="ECO:0000259" key="3">
    <source>
        <dbReference type="PROSITE" id="PS50055"/>
    </source>
</evidence>
<dbReference type="InterPro" id="IPR016130">
    <property type="entry name" value="Tyr_Pase_AS"/>
</dbReference>
<evidence type="ECO:0000313" key="6">
    <source>
        <dbReference type="Proteomes" id="UP000008281"/>
    </source>
</evidence>
<feature type="compositionally biased region" description="Basic and acidic residues" evidence="2">
    <location>
        <begin position="1396"/>
        <end position="1410"/>
    </location>
</feature>
<dbReference type="Pfam" id="PF02206">
    <property type="entry name" value="WSN"/>
    <property type="match status" value="1"/>
</dbReference>
<dbReference type="PROSITE" id="PS00383">
    <property type="entry name" value="TYR_PHOSPHATASE_1"/>
    <property type="match status" value="1"/>
</dbReference>
<evidence type="ECO:0000256" key="2">
    <source>
        <dbReference type="SAM" id="MobiDB-lite"/>
    </source>
</evidence>
<reference evidence="5" key="1">
    <citation type="submission" date="2007-07" db="EMBL/GenBank/DDBJ databases">
        <title>PCAP assembly of the Caenorhabditis remanei genome.</title>
        <authorList>
            <consortium name="The Caenorhabditis remanei Sequencing Consortium"/>
            <person name="Wilson R.K."/>
        </authorList>
    </citation>
    <scope>NUCLEOTIDE SEQUENCE [LARGE SCALE GENOMIC DNA]</scope>
    <source>
        <strain evidence="5">PB4641</strain>
    </source>
</reference>
<feature type="compositionally biased region" description="Basic residues" evidence="2">
    <location>
        <begin position="1451"/>
        <end position="1484"/>
    </location>
</feature>
<feature type="region of interest" description="Disordered" evidence="2">
    <location>
        <begin position="895"/>
        <end position="1004"/>
    </location>
</feature>
<dbReference type="Pfam" id="PF00102">
    <property type="entry name" value="Y_phosphatase"/>
    <property type="match status" value="1"/>
</dbReference>
<feature type="compositionally biased region" description="Basic and acidic residues" evidence="2">
    <location>
        <begin position="1485"/>
        <end position="1496"/>
    </location>
</feature>
<dbReference type="InterPro" id="IPR003125">
    <property type="entry name" value="WSN"/>
</dbReference>
<dbReference type="CDD" id="cd00047">
    <property type="entry name" value="PTPc"/>
    <property type="match status" value="1"/>
</dbReference>
<sequence>MGAKIKSKNSRKKRSKNLAQTKNKSKSFMKILTILILIVTTSNTVSGNDSPNLHLQKRGPRASQGNFQPILENMERLARISNGVSLEIGLHDESTPADEVISELLHMGSLKPDAIISMDSSAVNGAITGIEDVNKQLESDVDVKAIETRLINFEKVRLRSKFMLNMTEFSEKDEYKAVLDNVTAINWSISGNISTISGTAGALQRYYLKIDEWSNGMSEDTSKKVVAQLPTIGIQLEEAENSMQTLFNDIIPLVAAAKQLKPRSIFLDILNEEKKIRAQLKGKIIHQNYKKSVMNNLKTIQTFRGSLESSKPVFESLQKLAQNRFKKQSFEYTSGFLKGSVDLNNLGADISNDWIVKRIDESSIVTTSLNKAFSYFEDLKNAIVNVEKSWKPLADESKRKSVQMLVDALLSVISESEDSGKVETVVDQLASCGKSLTQETPDSSKLDIVSGKIRTFNDVVDKLSLFEYAQVLGDLSAFKNLQERAENKTDTVEDFVKKFKEMPTFGSAWNALQKLETDLKYLSKTTEEIPGKLAEISSEFVNIDNYHTEISMPTYIQFFTCLHNVTESSLVKDSVETLQKVRLAYDEANNARPVIAAIIGSKSNMETARTSAGNMKEVMDREVTALKESFPDAQRASKNLGNGVRGLAAINSIHNSWPDLDALFKNISGIVEAGKSVGLSQQHQTALQKLALLRNSLTDTHKGIEVFLHTVGTIQNLRKKRNTKITDIKTSASVMEAASKIKQLPPGVSDDVSSIKEALDLLNVATSSKYAKEVEVMGLLDRLNLDFSGFQPAATSLGHVDNFFATYGATMASASVTIPSPIPTPAPSQPPNQSPVVTTIASMMMQIVTSTVIPTTEAISIGMIAKYIGLTLLVIGGIGGFGALVYCCCIKPKDAPPPDDLNNEEEERKRKQKEETAKKEKEEKEKPPKQKEEPEKKINKDQERNNENANKNNDVSAPGASDSSDSLPTARENTLRATPAPSNDRLPSEVDAVEPSKKDSKVEPEVVAPAVVKTEEVKPKRPILVENLYSMVISQVTRFEDYAHLLFSPQHYFKNKIDIMDKTGALEVKGVVEKRQETRKQQFLCLPETAVKLRDKAFIHANTIVIGLRKCILAQSPLDGNEKLLFVKKKEPTMEKHLDMIVQKKVPLTIMLGDFVEFGHNACGRYFSVRKDESIQIGKHEVTTDNVSDNVSGFTDNKDYKLYNITVRSENKNGKRIEHKLDILQFVGWEESGVPDSVEHCFEMIRFAENYAGTILIHCSNGVSRCGVLIAIKYGMEMIKSKVFKDVFELIQDIRRFRYGAVKEYAQFMFVLLSLAVYMIRELGLKTIPSYDMLLYFNQNLKRYESYENNKWKKCGDESAKKRVKKELKEEFDAAREKALEREKEVGNEGTVFENKLIEEKRQEEEEEARRKKPKRSASKTTVTEGAMEKTSDERPSAEAAMGLVPEAKEKSKKSKKSLKSNKPSKKASKKGSKNSVKSRKTKESKKDRKSKETSKKTNNSNNAKKET</sequence>
<dbReference type="InterPro" id="IPR000387">
    <property type="entry name" value="Tyr_Pase_dom"/>
</dbReference>
<evidence type="ECO:0000256" key="1">
    <source>
        <dbReference type="SAM" id="Coils"/>
    </source>
</evidence>